<evidence type="ECO:0000256" key="1">
    <source>
        <dbReference type="ARBA" id="ARBA00002995"/>
    </source>
</evidence>
<evidence type="ECO:0000256" key="14">
    <source>
        <dbReference type="PIRNR" id="PIRNR006439"/>
    </source>
</evidence>
<dbReference type="InterPro" id="IPR011766">
    <property type="entry name" value="TPP_enzyme_TPP-bd"/>
</dbReference>
<keyword evidence="18" id="KW-1185">Reference proteome</keyword>
<keyword evidence="9 14" id="KW-0560">Oxidoreductase</keyword>
<evidence type="ECO:0000256" key="4">
    <source>
        <dbReference type="ARBA" id="ARBA00017710"/>
    </source>
</evidence>
<feature type="domain" description="4Fe-4S ferredoxin-type" evidence="16">
    <location>
        <begin position="558"/>
        <end position="580"/>
    </location>
</feature>
<dbReference type="SUPFAM" id="SSF52518">
    <property type="entry name" value="Thiamin diphosphate-binding fold (THDP-binding)"/>
    <property type="match status" value="2"/>
</dbReference>
<dbReference type="STRING" id="469381.Dpep_2441"/>
<dbReference type="GO" id="GO:0043805">
    <property type="term" value="F:indolepyruvate ferredoxin oxidoreductase activity"/>
    <property type="evidence" value="ECO:0007669"/>
    <property type="project" value="UniProtKB-UniRule"/>
</dbReference>
<protein>
    <recommendedName>
        <fullName evidence="4 14">Indolepyruvate oxidoreductase subunit IorA</fullName>
        <shortName evidence="14">IOR</shortName>
        <ecNumber evidence="3 14">1.2.7.8</ecNumber>
    </recommendedName>
    <alternativeName>
        <fullName evidence="12 14">Indolepyruvate ferredoxin oxidoreductase subunit alpha</fullName>
    </alternativeName>
</protein>
<keyword evidence="10 14" id="KW-0408">Iron</keyword>
<keyword evidence="5 14" id="KW-0813">Transport</keyword>
<dbReference type="OrthoDB" id="9804603at2"/>
<feature type="binding site" evidence="15">
    <location>
        <position position="598"/>
    </location>
    <ligand>
        <name>[4Fe-4S] cluster</name>
        <dbReference type="ChEBI" id="CHEBI:49883"/>
        <label>2</label>
    </ligand>
</feature>
<dbReference type="InterPro" id="IPR045025">
    <property type="entry name" value="HACL1-like"/>
</dbReference>
<feature type="binding site" evidence="15">
    <location>
        <position position="579"/>
    </location>
    <ligand>
        <name>[4Fe-4S] cluster</name>
        <dbReference type="ChEBI" id="CHEBI:49883"/>
        <label>2</label>
    </ligand>
</feature>
<dbReference type="InterPro" id="IPR017721">
    <property type="entry name" value="IorA"/>
</dbReference>
<dbReference type="Pfam" id="PF01855">
    <property type="entry name" value="POR_N"/>
    <property type="match status" value="1"/>
</dbReference>
<evidence type="ECO:0000256" key="13">
    <source>
        <dbReference type="ARBA" id="ARBA00048332"/>
    </source>
</evidence>
<dbReference type="PROSITE" id="PS51379">
    <property type="entry name" value="4FE4S_FER_2"/>
    <property type="match status" value="2"/>
</dbReference>
<evidence type="ECO:0000256" key="10">
    <source>
        <dbReference type="ARBA" id="ARBA00023004"/>
    </source>
</evidence>
<dbReference type="Gene3D" id="3.40.50.970">
    <property type="match status" value="2"/>
</dbReference>
<evidence type="ECO:0000256" key="7">
    <source>
        <dbReference type="ARBA" id="ARBA00022723"/>
    </source>
</evidence>
<keyword evidence="8 14" id="KW-0249">Electron transport</keyword>
<evidence type="ECO:0000256" key="2">
    <source>
        <dbReference type="ARBA" id="ARBA00011238"/>
    </source>
</evidence>
<feature type="binding site" evidence="15">
    <location>
        <position position="604"/>
    </location>
    <ligand>
        <name>[4Fe-4S] cluster</name>
        <dbReference type="ChEBI" id="CHEBI:49883"/>
        <label>2</label>
    </ligand>
</feature>
<dbReference type="PANTHER" id="PTHR43710">
    <property type="entry name" value="2-HYDROXYACYL-COA LYASE"/>
    <property type="match status" value="1"/>
</dbReference>
<evidence type="ECO:0000256" key="6">
    <source>
        <dbReference type="ARBA" id="ARBA00022485"/>
    </source>
</evidence>
<comment type="catalytic activity">
    <reaction evidence="13 14">
        <text>indole-3-pyruvate + 2 oxidized [2Fe-2S]-[ferredoxin] + CoA = (indol-3-yl)acetyl-CoA + 2 reduced [2Fe-2S]-[ferredoxin] + CO2 + H(+)</text>
        <dbReference type="Rhea" id="RHEA:12645"/>
        <dbReference type="Rhea" id="RHEA-COMP:10000"/>
        <dbReference type="Rhea" id="RHEA-COMP:10001"/>
        <dbReference type="ChEBI" id="CHEBI:15378"/>
        <dbReference type="ChEBI" id="CHEBI:16526"/>
        <dbReference type="ChEBI" id="CHEBI:17640"/>
        <dbReference type="ChEBI" id="CHEBI:33737"/>
        <dbReference type="ChEBI" id="CHEBI:33738"/>
        <dbReference type="ChEBI" id="CHEBI:57271"/>
        <dbReference type="ChEBI" id="CHEBI:57287"/>
        <dbReference type="EC" id="1.2.7.8"/>
    </reaction>
</comment>
<keyword evidence="6 14" id="KW-0004">4Fe-4S</keyword>
<accession>D2Z4W9</accession>
<comment type="function">
    <text evidence="1 14">Catalyzes the ferredoxin-dependent oxidative decarboxylation of arylpyruvates.</text>
</comment>
<dbReference type="Gene3D" id="3.30.70.20">
    <property type="match status" value="1"/>
</dbReference>
<comment type="cofactor">
    <cofactor evidence="14 15">
        <name>[4Fe-4S] cluster</name>
        <dbReference type="ChEBI" id="CHEBI:49883"/>
    </cofactor>
    <text evidence="14 15">Binds 2 [4Fe-4S] clusters. In this family the first cluster has a non-standard and varying [4Fe-4S] binding motif CX(2)CX(2)CX(4-5)CP.</text>
</comment>
<dbReference type="PaxDb" id="469381-Dpep_2441"/>
<feature type="binding site" evidence="15">
    <location>
        <position position="573"/>
    </location>
    <ligand>
        <name>[4Fe-4S] cluster</name>
        <dbReference type="ChEBI" id="CHEBI:49883"/>
        <label>1</label>
    </ligand>
</feature>
<dbReference type="CDD" id="cd07034">
    <property type="entry name" value="TPP_PYR_PFOR_IOR-alpha_like"/>
    <property type="match status" value="1"/>
</dbReference>
<dbReference type="eggNOG" id="COG4231">
    <property type="taxonomic scope" value="Bacteria"/>
</dbReference>
<evidence type="ECO:0000256" key="3">
    <source>
        <dbReference type="ARBA" id="ARBA00012812"/>
    </source>
</evidence>
<evidence type="ECO:0000256" key="12">
    <source>
        <dbReference type="ARBA" id="ARBA00030514"/>
    </source>
</evidence>
<dbReference type="PANTHER" id="PTHR43710:SF7">
    <property type="entry name" value="INDOLEPYRUVATE OXIDOREDUCTASE SUBUNIT IORA"/>
    <property type="match status" value="1"/>
</dbReference>
<dbReference type="EC" id="1.2.7.8" evidence="3 14"/>
<name>D2Z4W9_9BACT</name>
<dbReference type="EMBL" id="ABTR02000001">
    <property type="protein sequence ID" value="EFC92463.1"/>
    <property type="molecule type" value="Genomic_DNA"/>
</dbReference>
<evidence type="ECO:0000256" key="8">
    <source>
        <dbReference type="ARBA" id="ARBA00022982"/>
    </source>
</evidence>
<dbReference type="PROSITE" id="PS00198">
    <property type="entry name" value="4FE4S_FER_1"/>
    <property type="match status" value="1"/>
</dbReference>
<dbReference type="GO" id="GO:0051539">
    <property type="term" value="F:4 iron, 4 sulfur cluster binding"/>
    <property type="evidence" value="ECO:0007669"/>
    <property type="project" value="UniProtKB-UniRule"/>
</dbReference>
<evidence type="ECO:0000313" key="17">
    <source>
        <dbReference type="EMBL" id="EFC92463.1"/>
    </source>
</evidence>
<organism evidence="17 18">
    <name type="scientific">Dethiosulfovibrio peptidovorans DSM 11002</name>
    <dbReference type="NCBI Taxonomy" id="469381"/>
    <lineage>
        <taxon>Bacteria</taxon>
        <taxon>Thermotogati</taxon>
        <taxon>Synergistota</taxon>
        <taxon>Synergistia</taxon>
        <taxon>Synergistales</taxon>
        <taxon>Dethiosulfovibrionaceae</taxon>
        <taxon>Dethiosulfovibrio</taxon>
    </lineage>
</organism>
<evidence type="ECO:0000256" key="11">
    <source>
        <dbReference type="ARBA" id="ARBA00023014"/>
    </source>
</evidence>
<evidence type="ECO:0000256" key="5">
    <source>
        <dbReference type="ARBA" id="ARBA00022448"/>
    </source>
</evidence>
<dbReference type="CDD" id="cd02008">
    <property type="entry name" value="TPP_IOR_alpha"/>
    <property type="match status" value="1"/>
</dbReference>
<dbReference type="SUPFAM" id="SSF52922">
    <property type="entry name" value="TK C-terminal domain-like"/>
    <property type="match status" value="1"/>
</dbReference>
<dbReference type="Pfam" id="PF02775">
    <property type="entry name" value="TPP_enzyme_C"/>
    <property type="match status" value="1"/>
</dbReference>
<dbReference type="PIRSF" id="PIRSF006439">
    <property type="entry name" value="Indolepyruvate_ferr_oxidored"/>
    <property type="match status" value="1"/>
</dbReference>
<dbReference type="AlphaFoldDB" id="D2Z4W9"/>
<feature type="binding site" evidence="15">
    <location>
        <position position="608"/>
    </location>
    <ligand>
        <name>[4Fe-4S] cluster</name>
        <dbReference type="ChEBI" id="CHEBI:49883"/>
        <label>1</label>
    </ligand>
</feature>
<feature type="binding site" evidence="15">
    <location>
        <position position="570"/>
    </location>
    <ligand>
        <name>[4Fe-4S] cluster</name>
        <dbReference type="ChEBI" id="CHEBI:49883"/>
        <label>1</label>
    </ligand>
</feature>
<evidence type="ECO:0000313" key="18">
    <source>
        <dbReference type="Proteomes" id="UP000006427"/>
    </source>
</evidence>
<keyword evidence="7 14" id="KW-0479">Metal-binding</keyword>
<feature type="binding site" evidence="15">
    <location>
        <position position="601"/>
    </location>
    <ligand>
        <name>[4Fe-4S] cluster</name>
        <dbReference type="ChEBI" id="CHEBI:49883"/>
        <label>2</label>
    </ligand>
</feature>
<dbReference type="GO" id="GO:0030976">
    <property type="term" value="F:thiamine pyrophosphate binding"/>
    <property type="evidence" value="ECO:0007669"/>
    <property type="project" value="InterPro"/>
</dbReference>
<dbReference type="Pfam" id="PF00037">
    <property type="entry name" value="Fer4"/>
    <property type="match status" value="1"/>
</dbReference>
<comment type="subunit">
    <text evidence="2">Heterodimer of the IorA and IorB subunits.</text>
</comment>
<dbReference type="Gene3D" id="3.40.50.920">
    <property type="match status" value="1"/>
</dbReference>
<dbReference type="InterPro" id="IPR017896">
    <property type="entry name" value="4Fe4S_Fe-S-bd"/>
</dbReference>
<dbReference type="InterPro" id="IPR017900">
    <property type="entry name" value="4Fe4S_Fe_S_CS"/>
</dbReference>
<evidence type="ECO:0000259" key="16">
    <source>
        <dbReference type="PROSITE" id="PS51379"/>
    </source>
</evidence>
<dbReference type="InterPro" id="IPR029061">
    <property type="entry name" value="THDP-binding"/>
</dbReference>
<feature type="binding site" evidence="15">
    <location>
        <position position="567"/>
    </location>
    <ligand>
        <name>[4Fe-4S] cluster</name>
        <dbReference type="ChEBI" id="CHEBI:49883"/>
        <label>1</label>
    </ligand>
</feature>
<evidence type="ECO:0000256" key="9">
    <source>
        <dbReference type="ARBA" id="ARBA00023002"/>
    </source>
</evidence>
<dbReference type="RefSeq" id="WP_005662545.1">
    <property type="nucleotide sequence ID" value="NZ_ABTR02000001.1"/>
</dbReference>
<comment type="caution">
    <text evidence="17">The sequence shown here is derived from an EMBL/GenBank/DDBJ whole genome shotgun (WGS) entry which is preliminary data.</text>
</comment>
<feature type="domain" description="4Fe-4S ferredoxin-type" evidence="16">
    <location>
        <begin position="589"/>
        <end position="618"/>
    </location>
</feature>
<evidence type="ECO:0000256" key="15">
    <source>
        <dbReference type="PIRSR" id="PIRSR006439-50"/>
    </source>
</evidence>
<sequence>MSERRILLGNEAIARGVVESGCAVATAYPGTPSSEILPAIAAYSDEMGTNTQVEWGANEKVALEMAIGACYAGKRSCAVMKQVGLNVAADPFMSVAHQKLDGGLLVVVSDDPGCHASQDDQDSRSYASAAKIPCFDPSDAREAKAMVADAFDLADRYGIMAMLRPTVRVDHCRQDVEIIENVVSQRDAVFDRKPAGKRIVMPAVIHGFLDDHSARFEAIRGEFGAMDRYNFEVPSEEPANLGVIACGISYSVVRDILNRLGRKDVSILKIGTPVPLPVNLVEDFVDRHDRVLVLEETQPVVEGQIPNRTAVMGRWNGWVPKTGELVPEVVESVLLRALGVKEDLSDREVFNKIEEELSPERRRPRLCPGCSHRPAYFSIRKVFPDAVVASDIGCYGLAIAQNAVDTNICMGGSVTAASGIYLAFKADGKGTDRPIFATLGDSTFFHSGMTGLATAVYNRHAFVLVILDNRITAMTGGQDHPGTGDKMRSGEEGVSVSIEEAVKGCGVKWLSVLDPYDIEKNKKTIEKAWEHASSNGEPAVIVFRHPCITMLKVKPEYRPVKVDPSVCIGCGICIRDFNCPGLVWDQATGKAMVDDRYCVNCGVCVAVCPKGAIVPEGGDR</sequence>
<keyword evidence="11 14" id="KW-0411">Iron-sulfur</keyword>
<dbReference type="FunFam" id="3.40.50.970:FF:000039">
    <property type="entry name" value="Indolepyruvate oxidoreductase subunit IorA"/>
    <property type="match status" value="1"/>
</dbReference>
<dbReference type="InterPro" id="IPR002880">
    <property type="entry name" value="Pyrv_Fd/Flavodoxin_OxRdtase_N"/>
</dbReference>
<gene>
    <name evidence="17" type="ORF">Dpep_2441</name>
</gene>
<dbReference type="InterPro" id="IPR009014">
    <property type="entry name" value="Transketo_C/PFOR_II"/>
</dbReference>
<dbReference type="GO" id="GO:0046872">
    <property type="term" value="F:metal ion binding"/>
    <property type="evidence" value="ECO:0007669"/>
    <property type="project" value="UniProtKB-UniRule"/>
</dbReference>
<proteinExistence type="predicted"/>
<dbReference type="Proteomes" id="UP000006427">
    <property type="component" value="Unassembled WGS sequence"/>
</dbReference>
<reference evidence="17 18" key="1">
    <citation type="journal article" date="2010" name="Stand. Genomic Sci.">
        <title>Permanent draft genome sequence of Dethiosulfovibrio peptidovorans type strain (SEBR 4207).</title>
        <authorList>
            <person name="Labutti K."/>
            <person name="Mayilraj S."/>
            <person name="Clum A."/>
            <person name="Lucas S."/>
            <person name="Glavina Del Rio T."/>
            <person name="Nolan M."/>
            <person name="Tice H."/>
            <person name="Cheng J.F."/>
            <person name="Pitluck S."/>
            <person name="Liolios K."/>
            <person name="Ivanova N."/>
            <person name="Mavromatis K."/>
            <person name="Mikhailova N."/>
            <person name="Pati A."/>
            <person name="Goodwin L."/>
            <person name="Chen A."/>
            <person name="Palaniappan K."/>
            <person name="Land M."/>
            <person name="Hauser L."/>
            <person name="Chang Y.J."/>
            <person name="Jeffries C.D."/>
            <person name="Rohde M."/>
            <person name="Spring S."/>
            <person name="Goker M."/>
            <person name="Woyke T."/>
            <person name="Bristow J."/>
            <person name="Eisen J.A."/>
            <person name="Markowitz V."/>
            <person name="Hugenholtz P."/>
            <person name="Kyrpides N.C."/>
            <person name="Klenk H.P."/>
            <person name="Lapidus A."/>
        </authorList>
    </citation>
    <scope>NUCLEOTIDE SEQUENCE [LARGE SCALE GENOMIC DNA]</scope>
    <source>
        <strain evidence="17 18">DSM 11002</strain>
    </source>
</reference>
<dbReference type="SUPFAM" id="SSF54862">
    <property type="entry name" value="4Fe-4S ferredoxins"/>
    <property type="match status" value="1"/>
</dbReference>